<dbReference type="PANTHER" id="PTHR13887:SF14">
    <property type="entry name" value="DISULFIDE BOND FORMATION PROTEIN D"/>
    <property type="match status" value="1"/>
</dbReference>
<dbReference type="GO" id="GO:0016491">
    <property type="term" value="F:oxidoreductase activity"/>
    <property type="evidence" value="ECO:0007669"/>
    <property type="project" value="UniProtKB-KW"/>
</dbReference>
<dbReference type="Gene3D" id="3.40.30.10">
    <property type="entry name" value="Glutaredoxin"/>
    <property type="match status" value="1"/>
</dbReference>
<comment type="caution">
    <text evidence="7">The sequence shown here is derived from an EMBL/GenBank/DDBJ whole genome shotgun (WGS) entry which is preliminary data.</text>
</comment>
<proteinExistence type="inferred from homology"/>
<organism evidence="7">
    <name type="scientific">marine sediment metagenome</name>
    <dbReference type="NCBI Taxonomy" id="412755"/>
    <lineage>
        <taxon>unclassified sequences</taxon>
        <taxon>metagenomes</taxon>
        <taxon>ecological metagenomes</taxon>
    </lineage>
</organism>
<evidence type="ECO:0000256" key="1">
    <source>
        <dbReference type="ARBA" id="ARBA00005791"/>
    </source>
</evidence>
<gene>
    <name evidence="7" type="ORF">S01H1_56387</name>
</gene>
<dbReference type="EMBL" id="BARS01036714">
    <property type="protein sequence ID" value="GAG18068.1"/>
    <property type="molecule type" value="Genomic_DNA"/>
</dbReference>
<evidence type="ECO:0000256" key="3">
    <source>
        <dbReference type="ARBA" id="ARBA00023002"/>
    </source>
</evidence>
<protein>
    <recommendedName>
        <fullName evidence="6">Thioredoxin-like fold domain-containing protein</fullName>
    </recommendedName>
</protein>
<dbReference type="AlphaFoldDB" id="X0W093"/>
<dbReference type="PANTHER" id="PTHR13887">
    <property type="entry name" value="GLUTATHIONE S-TRANSFERASE KAPPA"/>
    <property type="match status" value="1"/>
</dbReference>
<evidence type="ECO:0000313" key="7">
    <source>
        <dbReference type="EMBL" id="GAG18068.1"/>
    </source>
</evidence>
<dbReference type="Pfam" id="PF13462">
    <property type="entry name" value="Thioredoxin_4"/>
    <property type="match status" value="1"/>
</dbReference>
<keyword evidence="4" id="KW-1015">Disulfide bond</keyword>
<name>X0W093_9ZZZZ</name>
<dbReference type="InterPro" id="IPR012336">
    <property type="entry name" value="Thioredoxin-like_fold"/>
</dbReference>
<feature type="non-terminal residue" evidence="7">
    <location>
        <position position="1"/>
    </location>
</feature>
<keyword evidence="5" id="KW-0676">Redox-active center</keyword>
<dbReference type="SUPFAM" id="SSF52833">
    <property type="entry name" value="Thioredoxin-like"/>
    <property type="match status" value="1"/>
</dbReference>
<keyword evidence="2" id="KW-0732">Signal</keyword>
<feature type="domain" description="Thioredoxin-like fold" evidence="6">
    <location>
        <begin position="6"/>
        <end position="117"/>
    </location>
</feature>
<evidence type="ECO:0000256" key="4">
    <source>
        <dbReference type="ARBA" id="ARBA00023157"/>
    </source>
</evidence>
<reference evidence="7" key="1">
    <citation type="journal article" date="2014" name="Front. Microbiol.">
        <title>High frequency of phylogenetically diverse reductive dehalogenase-homologous genes in deep subseafloor sedimentary metagenomes.</title>
        <authorList>
            <person name="Kawai M."/>
            <person name="Futagami T."/>
            <person name="Toyoda A."/>
            <person name="Takaki Y."/>
            <person name="Nishi S."/>
            <person name="Hori S."/>
            <person name="Arai W."/>
            <person name="Tsubouchi T."/>
            <person name="Morono Y."/>
            <person name="Uchiyama I."/>
            <person name="Ito T."/>
            <person name="Fujiyama A."/>
            <person name="Inagaki F."/>
            <person name="Takami H."/>
        </authorList>
    </citation>
    <scope>NUCLEOTIDE SEQUENCE</scope>
    <source>
        <strain evidence="7">Expedition CK06-06</strain>
    </source>
</reference>
<evidence type="ECO:0000256" key="2">
    <source>
        <dbReference type="ARBA" id="ARBA00022729"/>
    </source>
</evidence>
<keyword evidence="3" id="KW-0560">Oxidoreductase</keyword>
<sequence length="122" mass="13140">HPWAEKAAEAAECADDQDKFWEYHDLIFANQAALGQQLNTEGLDGVLATFKSYAADLGLDTAPFNDCLDSGKYTSEVQKDLQDGQSYGVTGTPAFFINGQLVSGAQPFANFKTVIDAALEEA</sequence>
<comment type="similarity">
    <text evidence="1">Belongs to the thioredoxin family. DsbA subfamily.</text>
</comment>
<evidence type="ECO:0000256" key="5">
    <source>
        <dbReference type="ARBA" id="ARBA00023284"/>
    </source>
</evidence>
<evidence type="ECO:0000259" key="6">
    <source>
        <dbReference type="Pfam" id="PF13462"/>
    </source>
</evidence>
<dbReference type="InterPro" id="IPR036249">
    <property type="entry name" value="Thioredoxin-like_sf"/>
</dbReference>
<accession>X0W093</accession>